<keyword evidence="6 11" id="KW-0547">Nucleotide-binding</keyword>
<accession>A0ABQ1PFG5</accession>
<dbReference type="PRINTS" id="PR01099">
    <property type="entry name" value="HYETHTZKNASE"/>
</dbReference>
<feature type="binding site" evidence="11">
    <location>
        <position position="115"/>
    </location>
    <ligand>
        <name>ATP</name>
        <dbReference type="ChEBI" id="CHEBI:30616"/>
    </ligand>
</feature>
<dbReference type="RefSeq" id="WP_229717909.1">
    <property type="nucleotide sequence ID" value="NZ_BMCJ01000005.1"/>
</dbReference>
<keyword evidence="4 11" id="KW-0808">Transferase</keyword>
<dbReference type="NCBIfam" id="NF006830">
    <property type="entry name" value="PRK09355.1"/>
    <property type="match status" value="1"/>
</dbReference>
<evidence type="ECO:0000256" key="2">
    <source>
        <dbReference type="ARBA" id="ARBA00001946"/>
    </source>
</evidence>
<evidence type="ECO:0000313" key="13">
    <source>
        <dbReference type="Proteomes" id="UP000619534"/>
    </source>
</evidence>
<comment type="catalytic activity">
    <reaction evidence="1 11">
        <text>5-(2-hydroxyethyl)-4-methylthiazole + ATP = 4-methyl-5-(2-phosphooxyethyl)-thiazole + ADP + H(+)</text>
        <dbReference type="Rhea" id="RHEA:24212"/>
        <dbReference type="ChEBI" id="CHEBI:15378"/>
        <dbReference type="ChEBI" id="CHEBI:17957"/>
        <dbReference type="ChEBI" id="CHEBI:30616"/>
        <dbReference type="ChEBI" id="CHEBI:58296"/>
        <dbReference type="ChEBI" id="CHEBI:456216"/>
        <dbReference type="EC" id="2.7.1.50"/>
    </reaction>
</comment>
<feature type="binding site" evidence="11">
    <location>
        <position position="160"/>
    </location>
    <ligand>
        <name>ATP</name>
        <dbReference type="ChEBI" id="CHEBI:30616"/>
    </ligand>
</feature>
<keyword evidence="8 11" id="KW-0067">ATP-binding</keyword>
<name>A0ABQ1PFG5_9BACI</name>
<keyword evidence="5 11" id="KW-0479">Metal-binding</keyword>
<gene>
    <name evidence="11 12" type="primary">thiM</name>
    <name evidence="12" type="ORF">GCM10007216_28730</name>
</gene>
<comment type="pathway">
    <text evidence="3 11">Cofactor biosynthesis; thiamine diphosphate biosynthesis; 4-methyl-5-(2-phosphoethyl)-thiazole from 5-(2-hydroxyethyl)-4-methylthiazole: step 1/1.</text>
</comment>
<evidence type="ECO:0000256" key="9">
    <source>
        <dbReference type="ARBA" id="ARBA00022842"/>
    </source>
</evidence>
<dbReference type="NCBIfam" id="TIGR00694">
    <property type="entry name" value="thiM"/>
    <property type="match status" value="1"/>
</dbReference>
<comment type="similarity">
    <text evidence="11">Belongs to the Thz kinase family.</text>
</comment>
<dbReference type="Gene3D" id="3.40.1190.20">
    <property type="match status" value="1"/>
</dbReference>
<dbReference type="HAMAP" id="MF_00228">
    <property type="entry name" value="Thz_kinase"/>
    <property type="match status" value="1"/>
</dbReference>
<evidence type="ECO:0000256" key="8">
    <source>
        <dbReference type="ARBA" id="ARBA00022840"/>
    </source>
</evidence>
<evidence type="ECO:0000256" key="7">
    <source>
        <dbReference type="ARBA" id="ARBA00022777"/>
    </source>
</evidence>
<evidence type="ECO:0000256" key="1">
    <source>
        <dbReference type="ARBA" id="ARBA00001771"/>
    </source>
</evidence>
<dbReference type="Pfam" id="PF02110">
    <property type="entry name" value="HK"/>
    <property type="match status" value="1"/>
</dbReference>
<dbReference type="Proteomes" id="UP000619534">
    <property type="component" value="Unassembled WGS sequence"/>
</dbReference>
<organism evidence="12 13">
    <name type="scientific">Thalassobacillus devorans</name>
    <dbReference type="NCBI Taxonomy" id="279813"/>
    <lineage>
        <taxon>Bacteria</taxon>
        <taxon>Bacillati</taxon>
        <taxon>Bacillota</taxon>
        <taxon>Bacilli</taxon>
        <taxon>Bacillales</taxon>
        <taxon>Bacillaceae</taxon>
        <taxon>Thalassobacillus</taxon>
    </lineage>
</organism>
<evidence type="ECO:0000256" key="3">
    <source>
        <dbReference type="ARBA" id="ARBA00004868"/>
    </source>
</evidence>
<evidence type="ECO:0000256" key="6">
    <source>
        <dbReference type="ARBA" id="ARBA00022741"/>
    </source>
</evidence>
<protein>
    <recommendedName>
        <fullName evidence="11">Hydroxyethylthiazole kinase</fullName>
        <ecNumber evidence="11">2.7.1.50</ecNumber>
    </recommendedName>
    <alternativeName>
        <fullName evidence="11">4-methyl-5-beta-hydroxyethylthiazole kinase</fullName>
        <shortName evidence="11">TH kinase</shortName>
        <shortName evidence="11">Thz kinase</shortName>
    </alternativeName>
</protein>
<comment type="caution">
    <text evidence="12">The sequence shown here is derived from an EMBL/GenBank/DDBJ whole genome shotgun (WGS) entry which is preliminary data.</text>
</comment>
<dbReference type="PANTHER" id="PTHR20858">
    <property type="entry name" value="PHOSPHOMETHYLPYRIMIDINE KINASE"/>
    <property type="match status" value="1"/>
</dbReference>
<keyword evidence="7 11" id="KW-0418">Kinase</keyword>
<evidence type="ECO:0000256" key="4">
    <source>
        <dbReference type="ARBA" id="ARBA00022679"/>
    </source>
</evidence>
<dbReference type="SUPFAM" id="SSF53613">
    <property type="entry name" value="Ribokinase-like"/>
    <property type="match status" value="1"/>
</dbReference>
<feature type="binding site" evidence="11">
    <location>
        <position position="187"/>
    </location>
    <ligand>
        <name>substrate</name>
    </ligand>
</feature>
<evidence type="ECO:0000313" key="12">
    <source>
        <dbReference type="EMBL" id="GGC96208.1"/>
    </source>
</evidence>
<dbReference type="GO" id="GO:0016301">
    <property type="term" value="F:kinase activity"/>
    <property type="evidence" value="ECO:0007669"/>
    <property type="project" value="UniProtKB-KW"/>
</dbReference>
<evidence type="ECO:0000256" key="11">
    <source>
        <dbReference type="HAMAP-Rule" id="MF_00228"/>
    </source>
</evidence>
<dbReference type="EMBL" id="BMCJ01000005">
    <property type="protein sequence ID" value="GGC96208.1"/>
    <property type="molecule type" value="Genomic_DNA"/>
</dbReference>
<reference evidence="13" key="1">
    <citation type="journal article" date="2019" name="Int. J. Syst. Evol. Microbiol.">
        <title>The Global Catalogue of Microorganisms (GCM) 10K type strain sequencing project: providing services to taxonomists for standard genome sequencing and annotation.</title>
        <authorList>
            <consortium name="The Broad Institute Genomics Platform"/>
            <consortium name="The Broad Institute Genome Sequencing Center for Infectious Disease"/>
            <person name="Wu L."/>
            <person name="Ma J."/>
        </authorList>
    </citation>
    <scope>NUCLEOTIDE SEQUENCE [LARGE SCALE GENOMIC DNA]</scope>
    <source>
        <strain evidence="13">CCM 7282</strain>
    </source>
</reference>
<dbReference type="CDD" id="cd01170">
    <property type="entry name" value="THZ_kinase"/>
    <property type="match status" value="1"/>
</dbReference>
<evidence type="ECO:0000256" key="10">
    <source>
        <dbReference type="ARBA" id="ARBA00022977"/>
    </source>
</evidence>
<evidence type="ECO:0000256" key="5">
    <source>
        <dbReference type="ARBA" id="ARBA00022723"/>
    </source>
</evidence>
<dbReference type="PANTHER" id="PTHR20858:SF17">
    <property type="entry name" value="HYDROXYMETHYLPYRIMIDINE_PHOSPHOMETHYLPYRIMIDINE KINASE THI20-RELATED"/>
    <property type="match status" value="1"/>
</dbReference>
<sequence>MNVIEEVRKNTPLIHHLTNQVVMNFTANGLLSFGGAPVMAKAEEEAAEMAANADGLLINIGTLTAPEIPAMIKAGQAANDKGIPVVLDPVGVAATPFRRHAVAEILQVVQPTAIKGNAAELANLVDISWEMKGVESRGSGDISEVAKQVANRYNTLAVVTGATDVVCDGKRMETNETGHAILSKVTGAGCLLGSVLAACLTVEGNAEMQALAAVEFYGLAAEYAANNIAVTGPGTFVPAFLDALSLETAQLRRTNS</sequence>
<dbReference type="PIRSF" id="PIRSF000513">
    <property type="entry name" value="Thz_kinase"/>
    <property type="match status" value="1"/>
</dbReference>
<keyword evidence="9 11" id="KW-0460">Magnesium</keyword>
<keyword evidence="10 11" id="KW-0784">Thiamine biosynthesis</keyword>
<comment type="cofactor">
    <cofactor evidence="2 11">
        <name>Mg(2+)</name>
        <dbReference type="ChEBI" id="CHEBI:18420"/>
    </cofactor>
</comment>
<feature type="binding site" evidence="11">
    <location>
        <position position="39"/>
    </location>
    <ligand>
        <name>substrate</name>
    </ligand>
</feature>
<comment type="function">
    <text evidence="11">Catalyzes the phosphorylation of the hydroxyl group of 4-methyl-5-beta-hydroxyethylthiazole (THZ).</text>
</comment>
<dbReference type="EC" id="2.7.1.50" evidence="11"/>
<dbReference type="InterPro" id="IPR000417">
    <property type="entry name" value="Hyethyz_kinase"/>
</dbReference>
<dbReference type="InterPro" id="IPR029056">
    <property type="entry name" value="Ribokinase-like"/>
</dbReference>
<proteinExistence type="inferred from homology"/>
<keyword evidence="13" id="KW-1185">Reference proteome</keyword>